<gene>
    <name evidence="3" type="ORF">ACFPOF_18080</name>
</gene>
<dbReference type="Pfam" id="PF03235">
    <property type="entry name" value="GmrSD_N"/>
    <property type="match status" value="1"/>
</dbReference>
<keyword evidence="4" id="KW-1185">Reference proteome</keyword>
<organism evidence="3 4">
    <name type="scientific">Cohnella soli</name>
    <dbReference type="NCBI Taxonomy" id="425005"/>
    <lineage>
        <taxon>Bacteria</taxon>
        <taxon>Bacillati</taxon>
        <taxon>Bacillota</taxon>
        <taxon>Bacilli</taxon>
        <taxon>Bacillales</taxon>
        <taxon>Paenibacillaceae</taxon>
        <taxon>Cohnella</taxon>
    </lineage>
</organism>
<feature type="domain" description="GmrSD restriction endonucleases N-terminal" evidence="1">
    <location>
        <begin position="13"/>
        <end position="196"/>
    </location>
</feature>
<dbReference type="InterPro" id="IPR011089">
    <property type="entry name" value="GmrSD_C"/>
</dbReference>
<comment type="caution">
    <text evidence="3">The sequence shown here is derived from an EMBL/GenBank/DDBJ whole genome shotgun (WGS) entry which is preliminary data.</text>
</comment>
<dbReference type="EMBL" id="JBHSMI010000028">
    <property type="protein sequence ID" value="MFC5404649.1"/>
    <property type="molecule type" value="Genomic_DNA"/>
</dbReference>
<protein>
    <submittedName>
        <fullName evidence="3">DUF262 domain-containing protein</fullName>
    </submittedName>
</protein>
<evidence type="ECO:0000313" key="3">
    <source>
        <dbReference type="EMBL" id="MFC5404649.1"/>
    </source>
</evidence>
<feature type="domain" description="GmrSD restriction endonucleases C-terminal" evidence="2">
    <location>
        <begin position="516"/>
        <end position="665"/>
    </location>
</feature>
<dbReference type="PANTHER" id="PTHR35149">
    <property type="entry name" value="SLL5132 PROTEIN"/>
    <property type="match status" value="1"/>
</dbReference>
<reference evidence="4" key="1">
    <citation type="journal article" date="2019" name="Int. J. Syst. Evol. Microbiol.">
        <title>The Global Catalogue of Microorganisms (GCM) 10K type strain sequencing project: providing services to taxonomists for standard genome sequencing and annotation.</title>
        <authorList>
            <consortium name="The Broad Institute Genomics Platform"/>
            <consortium name="The Broad Institute Genome Sequencing Center for Infectious Disease"/>
            <person name="Wu L."/>
            <person name="Ma J."/>
        </authorList>
    </citation>
    <scope>NUCLEOTIDE SEQUENCE [LARGE SCALE GENOMIC DNA]</scope>
    <source>
        <strain evidence="4">CGMCC 1.18575</strain>
    </source>
</reference>
<dbReference type="InterPro" id="IPR004919">
    <property type="entry name" value="GmrSD_N"/>
</dbReference>
<dbReference type="PANTHER" id="PTHR35149:SF1">
    <property type="entry name" value="DUF5655 DOMAIN-CONTAINING PROTEIN"/>
    <property type="match status" value="1"/>
</dbReference>
<dbReference type="RefSeq" id="WP_378135130.1">
    <property type="nucleotide sequence ID" value="NZ_JBHSMI010000028.1"/>
</dbReference>
<proteinExistence type="predicted"/>
<evidence type="ECO:0000259" key="1">
    <source>
        <dbReference type="Pfam" id="PF03235"/>
    </source>
</evidence>
<accession>A0ABW0HUF5</accession>
<sequence>MKTKTLPLKEMSIAEIYNGDKSTYEVPIYQRNYAWEKDEISALIQDVYDAYTANKQTYFIGTLVSFHKGDQVYEVIDGQQRLTTINLVLGALGISLQNKLTYRARKKSNDTIQSVPDFKIDELDYGIVKGYKYARDAMDEIVPKACKDGFKTYFQNNVHLIHYQVPKDIDLNHYFEIMNSRGEQLEKHEIIKARLLEKLNNDDKAKFNRLWEYCSEMNVYIQQKYSSDKNSATQIFGKSLGEFDDIMDFDDLPDVKDHTNTLKISDLIHYKGAVTKQGEDDKMDTFQPIIDFSNFLLIVLKLTRMEEKEFDPASFNLDDKELIHEFDKVQVDQKFVKRFGFNLLMAKYLLDNYIVHHSNEDDTIENNPWKLQYWQKEGKKGYLKNLGGDSDTHHKLVQLLSMFEVSFTARQRKNYLFYCLLYWFCSDNWDLDEYYKFLSGLADKYLTDVYLVADNLNEINTPKPGSFDSVILHNYVLDVTPHNERFDFAAIYGDGTSRSKGIPLFVFNYLDYKLWEKYANEFRGKKTKESSKTRIEFFTALGCADFGLKVFEQFYFSRTRRSLEHYYAQAYAKGQTDALNEDQKNCFGNYAMIGSEINSSGSDWSPKTKLDRYLDASGKIKQVSVASIKFMIMMQMCKDNQNLRASGREWNFEDIKAHQERMLEVLLGDKQNIRR</sequence>
<dbReference type="Pfam" id="PF07510">
    <property type="entry name" value="GmrSD_C"/>
    <property type="match status" value="1"/>
</dbReference>
<evidence type="ECO:0000313" key="4">
    <source>
        <dbReference type="Proteomes" id="UP001596113"/>
    </source>
</evidence>
<dbReference type="Proteomes" id="UP001596113">
    <property type="component" value="Unassembled WGS sequence"/>
</dbReference>
<name>A0ABW0HUF5_9BACL</name>
<evidence type="ECO:0000259" key="2">
    <source>
        <dbReference type="Pfam" id="PF07510"/>
    </source>
</evidence>